<sequence length="264" mass="29213">MRLRELNKRNHEKLEEMKQRIISSRSSLAEFVANHFADIILQAKSCGLKTFDSFFESEIGQDGVVLQTNLQAAFEKRLGPIELEASRSITSINADVSMFNTAIGALGKQGLDFVVKNNIITNNSVLAARDGVVAATKMIGLDLAKYLKFKPYGAMNLAQGLTSALAVLGVALEIWDSYQQAKREEEFRRGIAQLIRNFEEQRLEMLNALNSGEFIENCCSNFKALQQTVSGIDSQLQASSSLLQKFRSWKESGAKIAAQLEALA</sequence>
<keyword evidence="3" id="KW-1185">Reference proteome</keyword>
<name>A0ABU9Z460_9RHOO</name>
<dbReference type="EMBL" id="JBDIVE010000018">
    <property type="protein sequence ID" value="MEN3070678.1"/>
    <property type="molecule type" value="Genomic_DNA"/>
</dbReference>
<feature type="domain" description="Dynamin-like helical" evidence="1">
    <location>
        <begin position="2"/>
        <end position="239"/>
    </location>
</feature>
<gene>
    <name evidence="2" type="ORF">ABDB84_19500</name>
</gene>
<dbReference type="Pfam" id="PF18709">
    <property type="entry name" value="DLP_helical"/>
    <property type="match status" value="1"/>
</dbReference>
<proteinExistence type="predicted"/>
<evidence type="ECO:0000313" key="3">
    <source>
        <dbReference type="Proteomes" id="UP001410394"/>
    </source>
</evidence>
<dbReference type="RefSeq" id="WP_345921457.1">
    <property type="nucleotide sequence ID" value="NZ_JBDIVE010000018.1"/>
</dbReference>
<dbReference type="Proteomes" id="UP001410394">
    <property type="component" value="Unassembled WGS sequence"/>
</dbReference>
<comment type="caution">
    <text evidence="2">The sequence shown here is derived from an EMBL/GenBank/DDBJ whole genome shotgun (WGS) entry which is preliminary data.</text>
</comment>
<protein>
    <submittedName>
        <fullName evidence="2">LeoA/HP0731 family dynamin-like GTPase</fullName>
    </submittedName>
</protein>
<evidence type="ECO:0000259" key="1">
    <source>
        <dbReference type="Pfam" id="PF18709"/>
    </source>
</evidence>
<organism evidence="2 3">
    <name type="scientific">Uliginosibacterium sediminicola</name>
    <dbReference type="NCBI Taxonomy" id="2024550"/>
    <lineage>
        <taxon>Bacteria</taxon>
        <taxon>Pseudomonadati</taxon>
        <taxon>Pseudomonadota</taxon>
        <taxon>Betaproteobacteria</taxon>
        <taxon>Rhodocyclales</taxon>
        <taxon>Zoogloeaceae</taxon>
        <taxon>Uliginosibacterium</taxon>
    </lineage>
</organism>
<accession>A0ABU9Z460</accession>
<reference evidence="2 3" key="1">
    <citation type="journal article" date="2018" name="Int. J. Syst. Evol. Microbiol.">
        <title>Uliginosibacterium sediminicola sp. nov., isolated from freshwater sediment.</title>
        <authorList>
            <person name="Hwang W.M."/>
            <person name="Kim S.M."/>
            <person name="Kang K."/>
            <person name="Ahn T.Y."/>
        </authorList>
    </citation>
    <scope>NUCLEOTIDE SEQUENCE [LARGE SCALE GENOMIC DNA]</scope>
    <source>
        <strain evidence="2 3">M1-21</strain>
    </source>
</reference>
<evidence type="ECO:0000313" key="2">
    <source>
        <dbReference type="EMBL" id="MEN3070678.1"/>
    </source>
</evidence>
<dbReference type="InterPro" id="IPR040576">
    <property type="entry name" value="DLP_helical"/>
</dbReference>